<dbReference type="Proteomes" id="UP000242561">
    <property type="component" value="Chromosome"/>
</dbReference>
<dbReference type="AlphaFoldDB" id="A0A1L3JCC6"/>
<feature type="domain" description="CinA C-terminal" evidence="1">
    <location>
        <begin position="19"/>
        <end position="173"/>
    </location>
</feature>
<dbReference type="KEGG" id="sphl:LPB140_07810"/>
<evidence type="ECO:0000259" key="1">
    <source>
        <dbReference type="Pfam" id="PF02464"/>
    </source>
</evidence>
<dbReference type="Gene3D" id="3.90.950.20">
    <property type="entry name" value="CinA-like"/>
    <property type="match status" value="1"/>
</dbReference>
<sequence length="175" mass="18296">MTGQAKKHDYALNSKLAILAKQVVEQNIKAGRRIALAESCTGGLVSAAITEIPGSSAVLEASFVTYANEAKKRILNVPEEFIDTFGAVSVAVAWSMAKGALANSDADIAIAISGIAGPDGGSEQKPVGLVVFACVLRDEDGTVPVAEEIKFGQDKSRSEIRILAAEEALKLLLIN</sequence>
<gene>
    <name evidence="2" type="ORF">LPB140_07810</name>
</gene>
<dbReference type="STRING" id="1913578.LPB140_07810"/>
<dbReference type="Pfam" id="PF02464">
    <property type="entry name" value="CinA"/>
    <property type="match status" value="1"/>
</dbReference>
<dbReference type="OrthoDB" id="9801454at2"/>
<name>A0A1L3JCC6_9SPHN</name>
<reference evidence="2 3" key="1">
    <citation type="submission" date="2016-11" db="EMBL/GenBank/DDBJ databases">
        <title>Sphingorhabdus sp. LPB0140, isolated from marine environment.</title>
        <authorList>
            <person name="Kim E."/>
            <person name="Yi H."/>
        </authorList>
    </citation>
    <scope>NUCLEOTIDE SEQUENCE [LARGE SCALE GENOMIC DNA]</scope>
    <source>
        <strain evidence="2 3">LPB0140</strain>
    </source>
</reference>
<dbReference type="SUPFAM" id="SSF142433">
    <property type="entry name" value="CinA-like"/>
    <property type="match status" value="1"/>
</dbReference>
<dbReference type="NCBIfam" id="TIGR00199">
    <property type="entry name" value="PncC_domain"/>
    <property type="match status" value="1"/>
</dbReference>
<accession>A0A1L3JCC6</accession>
<dbReference type="InterPro" id="IPR008136">
    <property type="entry name" value="CinA_C"/>
</dbReference>
<dbReference type="EMBL" id="CP018154">
    <property type="protein sequence ID" value="APG62713.1"/>
    <property type="molecule type" value="Genomic_DNA"/>
</dbReference>
<evidence type="ECO:0000313" key="3">
    <source>
        <dbReference type="Proteomes" id="UP000242561"/>
    </source>
</evidence>
<evidence type="ECO:0000313" key="2">
    <source>
        <dbReference type="EMBL" id="APG62713.1"/>
    </source>
</evidence>
<dbReference type="RefSeq" id="WP_072559362.1">
    <property type="nucleotide sequence ID" value="NZ_CP018154.1"/>
</dbReference>
<dbReference type="InterPro" id="IPR036653">
    <property type="entry name" value="CinA-like_C"/>
</dbReference>
<organism evidence="2 3">
    <name type="scientific">Sphingorhabdus lutea</name>
    <dbReference type="NCBI Taxonomy" id="1913578"/>
    <lineage>
        <taxon>Bacteria</taxon>
        <taxon>Pseudomonadati</taxon>
        <taxon>Pseudomonadota</taxon>
        <taxon>Alphaproteobacteria</taxon>
        <taxon>Sphingomonadales</taxon>
        <taxon>Sphingomonadaceae</taxon>
        <taxon>Sphingorhabdus</taxon>
    </lineage>
</organism>
<protein>
    <submittedName>
        <fullName evidence="2">Competence protein</fullName>
    </submittedName>
</protein>
<proteinExistence type="predicted"/>
<keyword evidence="3" id="KW-1185">Reference proteome</keyword>